<feature type="domain" description="BTB" evidence="1">
    <location>
        <begin position="156"/>
        <end position="224"/>
    </location>
</feature>
<dbReference type="OMA" id="EWEKEWL"/>
<dbReference type="Gene3D" id="1.25.40.420">
    <property type="match status" value="1"/>
</dbReference>
<dbReference type="PANTHER" id="PTHR24410">
    <property type="entry name" value="HL07962P-RELATED"/>
    <property type="match status" value="1"/>
</dbReference>
<gene>
    <name evidence="2" type="ORF">CAEBREN_25119</name>
</gene>
<dbReference type="OrthoDB" id="2359033at2759"/>
<dbReference type="CDD" id="cd18292">
    <property type="entry name" value="BTB_POZ_BTBD17"/>
    <property type="match status" value="1"/>
</dbReference>
<dbReference type="Gene3D" id="3.30.710.10">
    <property type="entry name" value="Potassium Channel Kv1.1, Chain A"/>
    <property type="match status" value="1"/>
</dbReference>
<dbReference type="PANTHER" id="PTHR24410:SF47">
    <property type="entry name" value="BTB DOMAIN-CONTAINING PROTEIN"/>
    <property type="match status" value="1"/>
</dbReference>
<dbReference type="SMART" id="SM00875">
    <property type="entry name" value="BACK"/>
    <property type="match status" value="1"/>
</dbReference>
<dbReference type="InParanoid" id="G0NEB9"/>
<sequence length="561" mass="65414">MPGPDLDDEVLIENNNLQMENLEGLGERENDLFPPAPVPAPAVPVPFFDENHLRQRILEIQQELNRWEMVGGFVMPAEQADGVNEEEEILVEEEEGIHEALLGDMEEVEIVEEIDWTTLVKTTKECKNKPFSTDWFGDDRESLSDLAKFYKSEQFSDVLLKVGEESYPAHRLILSKSSEVFDRMLSQRWNGDKMEVELVEDSICQIAFSSFLRFLYCNHVVLHRDNCLPLLVLADKYNVTTLKKVCLDFAQSEILPVIDLKEIFSVWFSYATKAYHPSLIKSCMEAIAMDFETLLSEEWEKDWQDLHRDQMVEILKCNELQLSNEFKLWEALHKWTQAPGHTERRGDLALPLMTLLIPLIRFPYMTADELSRVEATVFKMAKSLVQIFQPALLLAYKFQALPLSSRMNSDDFLKKQFLLRRYRDIRWDRRINVSKNLLSVPCVDHAFTFDTRSSTFPYSEWKWTLKLTGLSVPNPAKKDVLRILLIAEGMDQSRSIEYLLQVVDDKKVLFSTSGKKSFTKTRYYSELEMEKKIEFDELLSDESPYSYNREFIFQVLLRPID</sequence>
<dbReference type="InterPro" id="IPR011705">
    <property type="entry name" value="BACK"/>
</dbReference>
<dbReference type="InterPro" id="IPR051481">
    <property type="entry name" value="BTB-POZ/Galectin-3-binding"/>
</dbReference>
<dbReference type="HOGENOM" id="CLU_035544_0_0_1"/>
<evidence type="ECO:0000259" key="1">
    <source>
        <dbReference type="PROSITE" id="PS50097"/>
    </source>
</evidence>
<dbReference type="Pfam" id="PF00651">
    <property type="entry name" value="BTB"/>
    <property type="match status" value="1"/>
</dbReference>
<dbReference type="InterPro" id="IPR000210">
    <property type="entry name" value="BTB/POZ_dom"/>
</dbReference>
<dbReference type="STRING" id="135651.G0NEB9"/>
<evidence type="ECO:0000313" key="3">
    <source>
        <dbReference type="Proteomes" id="UP000008068"/>
    </source>
</evidence>
<organism evidence="3">
    <name type="scientific">Caenorhabditis brenneri</name>
    <name type="common">Nematode worm</name>
    <dbReference type="NCBI Taxonomy" id="135651"/>
    <lineage>
        <taxon>Eukaryota</taxon>
        <taxon>Metazoa</taxon>
        <taxon>Ecdysozoa</taxon>
        <taxon>Nematoda</taxon>
        <taxon>Chromadorea</taxon>
        <taxon>Rhabditida</taxon>
        <taxon>Rhabditina</taxon>
        <taxon>Rhabditomorpha</taxon>
        <taxon>Rhabditoidea</taxon>
        <taxon>Rhabditidae</taxon>
        <taxon>Peloderinae</taxon>
        <taxon>Caenorhabditis</taxon>
    </lineage>
</organism>
<reference evidence="3" key="1">
    <citation type="submission" date="2011-07" db="EMBL/GenBank/DDBJ databases">
        <authorList>
            <consortium name="Caenorhabditis brenneri Sequencing and Analysis Consortium"/>
            <person name="Wilson R.K."/>
        </authorList>
    </citation>
    <scope>NUCLEOTIDE SEQUENCE [LARGE SCALE GENOMIC DNA]</scope>
    <source>
        <strain evidence="3">PB2801</strain>
    </source>
</reference>
<proteinExistence type="predicted"/>
<dbReference type="Proteomes" id="UP000008068">
    <property type="component" value="Unassembled WGS sequence"/>
</dbReference>
<dbReference type="AlphaFoldDB" id="G0NEB9"/>
<name>G0NEB9_CAEBE</name>
<evidence type="ECO:0000313" key="2">
    <source>
        <dbReference type="EMBL" id="EGT58759.1"/>
    </source>
</evidence>
<dbReference type="SUPFAM" id="SSF54695">
    <property type="entry name" value="POZ domain"/>
    <property type="match status" value="1"/>
</dbReference>
<dbReference type="EMBL" id="GL379872">
    <property type="protein sequence ID" value="EGT58759.1"/>
    <property type="molecule type" value="Genomic_DNA"/>
</dbReference>
<dbReference type="Pfam" id="PF07707">
    <property type="entry name" value="BACK"/>
    <property type="match status" value="1"/>
</dbReference>
<accession>G0NEB9</accession>
<dbReference type="eggNOG" id="KOG2075">
    <property type="taxonomic scope" value="Eukaryota"/>
</dbReference>
<dbReference type="SMART" id="SM00225">
    <property type="entry name" value="BTB"/>
    <property type="match status" value="1"/>
</dbReference>
<keyword evidence="3" id="KW-1185">Reference proteome</keyword>
<dbReference type="InterPro" id="IPR011333">
    <property type="entry name" value="SKP1/BTB/POZ_sf"/>
</dbReference>
<protein>
    <recommendedName>
        <fullName evidence="1">BTB domain-containing protein</fullName>
    </recommendedName>
</protein>
<dbReference type="PROSITE" id="PS50097">
    <property type="entry name" value="BTB"/>
    <property type="match status" value="1"/>
</dbReference>